<accession>F2DAX8</accession>
<dbReference type="EMBL" id="AK361042">
    <property type="protein sequence ID" value="BAJ92249.1"/>
    <property type="molecule type" value="mRNA"/>
</dbReference>
<sequence>MSYWGSSGSSPAWGAPARHGPSPMVPLMVVLALGWVIYNETLLEWYEQVTEVRDTVTDNAMFFILTAGLLLLAVVLLSNQMEVVLVPAVLVLVMLLIQNIVVATLLLLLAAYLAGIYYYPPHQGYGSGGGGLTGAGVGGDWTGWGCGLGFYMLLLLCLVLCAMFSEEGGSWWIPGVLLAGCLLCLNLFSGGKVLGQEYF</sequence>
<feature type="transmembrane region" description="Helical" evidence="1">
    <location>
        <begin position="141"/>
        <end position="164"/>
    </location>
</feature>
<proteinExistence type="evidence at transcript level"/>
<dbReference type="AlphaFoldDB" id="F2DAX8"/>
<reference evidence="2" key="1">
    <citation type="journal article" date="2011" name="Plant Physiol.">
        <title>Comprehensive sequence analysis of 24,783 barley full-length cDNAs derived from 12 clone libraries.</title>
        <authorList>
            <person name="Matsumoto T."/>
            <person name="Tanaka T."/>
            <person name="Sakai H."/>
            <person name="Amano N."/>
            <person name="Kanamori H."/>
            <person name="Kurita K."/>
            <person name="Kikuta A."/>
            <person name="Kamiya K."/>
            <person name="Yamamoto M."/>
            <person name="Ikawa H."/>
            <person name="Fujii N."/>
            <person name="Hori K."/>
            <person name="Itoh T."/>
            <person name="Sato K."/>
        </authorList>
    </citation>
    <scope>NUCLEOTIDE SEQUENCE</scope>
    <source>
        <tissue evidence="2">Shoot</tissue>
    </source>
</reference>
<keyword evidence="1" id="KW-0472">Membrane</keyword>
<name>F2DAX8_HORVV</name>
<keyword evidence="1" id="KW-1133">Transmembrane helix</keyword>
<feature type="transmembrane region" description="Helical" evidence="1">
    <location>
        <begin position="171"/>
        <end position="189"/>
    </location>
</feature>
<evidence type="ECO:0000256" key="1">
    <source>
        <dbReference type="SAM" id="Phobius"/>
    </source>
</evidence>
<organism evidence="2">
    <name type="scientific">Hordeum vulgare subsp. vulgare</name>
    <name type="common">Domesticated barley</name>
    <dbReference type="NCBI Taxonomy" id="112509"/>
    <lineage>
        <taxon>Eukaryota</taxon>
        <taxon>Viridiplantae</taxon>
        <taxon>Streptophyta</taxon>
        <taxon>Embryophyta</taxon>
        <taxon>Tracheophyta</taxon>
        <taxon>Spermatophyta</taxon>
        <taxon>Magnoliopsida</taxon>
        <taxon>Liliopsida</taxon>
        <taxon>Poales</taxon>
        <taxon>Poaceae</taxon>
        <taxon>BOP clade</taxon>
        <taxon>Pooideae</taxon>
        <taxon>Triticodae</taxon>
        <taxon>Triticeae</taxon>
        <taxon>Hordeinae</taxon>
        <taxon>Hordeum</taxon>
    </lineage>
</organism>
<feature type="transmembrane region" description="Helical" evidence="1">
    <location>
        <begin position="59"/>
        <end position="77"/>
    </location>
</feature>
<keyword evidence="1" id="KW-0812">Transmembrane</keyword>
<evidence type="ECO:0000313" key="2">
    <source>
        <dbReference type="EMBL" id="BAJ92249.1"/>
    </source>
</evidence>
<feature type="transmembrane region" description="Helical" evidence="1">
    <location>
        <begin position="89"/>
        <end position="119"/>
    </location>
</feature>
<protein>
    <submittedName>
        <fullName evidence="2">Predicted protein</fullName>
    </submittedName>
</protein>